<organism evidence="10 11">
    <name type="scientific">Geovibrio thiophilus</name>
    <dbReference type="NCBI Taxonomy" id="139438"/>
    <lineage>
        <taxon>Bacteria</taxon>
        <taxon>Pseudomonadati</taxon>
        <taxon>Deferribacterota</taxon>
        <taxon>Deferribacteres</taxon>
        <taxon>Deferribacterales</taxon>
        <taxon>Geovibrionaceae</taxon>
        <taxon>Geovibrio</taxon>
    </lineage>
</organism>
<dbReference type="RefSeq" id="WP_128466025.1">
    <property type="nucleotide sequence ID" value="NZ_CP035108.1"/>
</dbReference>
<dbReference type="Gene3D" id="1.10.10.10">
    <property type="entry name" value="Winged helix-like DNA-binding domain superfamily/Winged helix DNA-binding domain"/>
    <property type="match status" value="1"/>
</dbReference>
<feature type="DNA-binding region" description="OmpR/PhoB-type" evidence="7">
    <location>
        <begin position="130"/>
        <end position="229"/>
    </location>
</feature>
<dbReference type="AlphaFoldDB" id="A0A3R6AXH5"/>
<dbReference type="SUPFAM" id="SSF46894">
    <property type="entry name" value="C-terminal effector domain of the bipartite response regulators"/>
    <property type="match status" value="1"/>
</dbReference>
<dbReference type="EMBL" id="CP035108">
    <property type="protein sequence ID" value="QAR32738.1"/>
    <property type="molecule type" value="Genomic_DNA"/>
</dbReference>
<dbReference type="InterPro" id="IPR039420">
    <property type="entry name" value="WalR-like"/>
</dbReference>
<keyword evidence="4 7" id="KW-0238">DNA-binding</keyword>
<dbReference type="FunFam" id="3.40.50.2300:FF:000001">
    <property type="entry name" value="DNA-binding response regulator PhoB"/>
    <property type="match status" value="1"/>
</dbReference>
<dbReference type="PROSITE" id="PS51755">
    <property type="entry name" value="OMPR_PHOB"/>
    <property type="match status" value="1"/>
</dbReference>
<dbReference type="InterPro" id="IPR011006">
    <property type="entry name" value="CheY-like_superfamily"/>
</dbReference>
<accession>A0A3R6AXH5</accession>
<dbReference type="InterPro" id="IPR016032">
    <property type="entry name" value="Sig_transdc_resp-reg_C-effctor"/>
</dbReference>
<evidence type="ECO:0000256" key="3">
    <source>
        <dbReference type="ARBA" id="ARBA00023015"/>
    </source>
</evidence>
<dbReference type="CDD" id="cd00383">
    <property type="entry name" value="trans_reg_C"/>
    <property type="match status" value="1"/>
</dbReference>
<dbReference type="GO" id="GO:0000156">
    <property type="term" value="F:phosphorelay response regulator activity"/>
    <property type="evidence" value="ECO:0007669"/>
    <property type="project" value="TreeGrafter"/>
</dbReference>
<dbReference type="Proteomes" id="UP000287502">
    <property type="component" value="Chromosome"/>
</dbReference>
<feature type="domain" description="OmpR/PhoB-type" evidence="9">
    <location>
        <begin position="130"/>
        <end position="229"/>
    </location>
</feature>
<evidence type="ECO:0000256" key="1">
    <source>
        <dbReference type="ARBA" id="ARBA00022553"/>
    </source>
</evidence>
<dbReference type="GO" id="GO:0000976">
    <property type="term" value="F:transcription cis-regulatory region binding"/>
    <property type="evidence" value="ECO:0007669"/>
    <property type="project" value="TreeGrafter"/>
</dbReference>
<dbReference type="Gene3D" id="6.10.250.690">
    <property type="match status" value="1"/>
</dbReference>
<dbReference type="Pfam" id="PF00072">
    <property type="entry name" value="Response_reg"/>
    <property type="match status" value="1"/>
</dbReference>
<name>A0A3R6AXH5_9BACT</name>
<dbReference type="Gene3D" id="3.40.50.2300">
    <property type="match status" value="1"/>
</dbReference>
<dbReference type="SMART" id="SM00448">
    <property type="entry name" value="REC"/>
    <property type="match status" value="1"/>
</dbReference>
<dbReference type="InterPro" id="IPR001867">
    <property type="entry name" value="OmpR/PhoB-type_DNA-bd"/>
</dbReference>
<dbReference type="PANTHER" id="PTHR48111:SF4">
    <property type="entry name" value="DNA-BINDING DUAL TRANSCRIPTIONAL REGULATOR OMPR"/>
    <property type="match status" value="1"/>
</dbReference>
<dbReference type="GO" id="GO:0006355">
    <property type="term" value="P:regulation of DNA-templated transcription"/>
    <property type="evidence" value="ECO:0007669"/>
    <property type="project" value="InterPro"/>
</dbReference>
<dbReference type="InterPro" id="IPR036388">
    <property type="entry name" value="WH-like_DNA-bd_sf"/>
</dbReference>
<evidence type="ECO:0000256" key="2">
    <source>
        <dbReference type="ARBA" id="ARBA00023012"/>
    </source>
</evidence>
<dbReference type="InterPro" id="IPR001789">
    <property type="entry name" value="Sig_transdc_resp-reg_receiver"/>
</dbReference>
<dbReference type="GO" id="GO:0032993">
    <property type="term" value="C:protein-DNA complex"/>
    <property type="evidence" value="ECO:0007669"/>
    <property type="project" value="TreeGrafter"/>
</dbReference>
<dbReference type="PROSITE" id="PS50110">
    <property type="entry name" value="RESPONSE_REGULATORY"/>
    <property type="match status" value="1"/>
</dbReference>
<evidence type="ECO:0000313" key="11">
    <source>
        <dbReference type="Proteomes" id="UP000287502"/>
    </source>
</evidence>
<keyword evidence="11" id="KW-1185">Reference proteome</keyword>
<proteinExistence type="predicted"/>
<sequence>MQTKIMIIDDDLKLIKMLKKYLSEYSFIIDAFDDPEEALEKFDERSPALVILDIMMPKINGFEVCKRIRKFSDIPVIMLSARGEVEDRIVGLEIGADDYLPKPFEPRELVARIQAVIKRREPMPAGERKPPQYSFGRLIVEPSKYTATLDGVRLDLTTSEFGILHLLVRNPFVTLDRDKILNELKGIDCDAFNRTVDVTVSRLRNKLKDDPKEPLFIKTVWGTGYMFIGERGND</sequence>
<keyword evidence="5" id="KW-0804">Transcription</keyword>
<keyword evidence="2" id="KW-0902">Two-component regulatory system</keyword>
<keyword evidence="3" id="KW-0805">Transcription regulation</keyword>
<evidence type="ECO:0000259" key="8">
    <source>
        <dbReference type="PROSITE" id="PS50110"/>
    </source>
</evidence>
<gene>
    <name evidence="10" type="ORF">EP073_04750</name>
</gene>
<dbReference type="Pfam" id="PF00486">
    <property type="entry name" value="Trans_reg_C"/>
    <property type="match status" value="1"/>
</dbReference>
<feature type="domain" description="Response regulatory" evidence="8">
    <location>
        <begin position="4"/>
        <end position="117"/>
    </location>
</feature>
<evidence type="ECO:0000259" key="9">
    <source>
        <dbReference type="PROSITE" id="PS51755"/>
    </source>
</evidence>
<evidence type="ECO:0000256" key="7">
    <source>
        <dbReference type="PROSITE-ProRule" id="PRU01091"/>
    </source>
</evidence>
<evidence type="ECO:0000256" key="4">
    <source>
        <dbReference type="ARBA" id="ARBA00023125"/>
    </source>
</evidence>
<dbReference type="OrthoDB" id="9790442at2"/>
<evidence type="ECO:0000256" key="5">
    <source>
        <dbReference type="ARBA" id="ARBA00023163"/>
    </source>
</evidence>
<keyword evidence="1 6" id="KW-0597">Phosphoprotein</keyword>
<evidence type="ECO:0000256" key="6">
    <source>
        <dbReference type="PROSITE-ProRule" id="PRU00169"/>
    </source>
</evidence>
<feature type="modified residue" description="4-aspartylphosphate" evidence="6">
    <location>
        <position position="53"/>
    </location>
</feature>
<dbReference type="KEGG" id="gtl:EP073_04750"/>
<dbReference type="PANTHER" id="PTHR48111">
    <property type="entry name" value="REGULATOR OF RPOS"/>
    <property type="match status" value="1"/>
</dbReference>
<dbReference type="GO" id="GO:0005829">
    <property type="term" value="C:cytosol"/>
    <property type="evidence" value="ECO:0007669"/>
    <property type="project" value="TreeGrafter"/>
</dbReference>
<dbReference type="SUPFAM" id="SSF52172">
    <property type="entry name" value="CheY-like"/>
    <property type="match status" value="1"/>
</dbReference>
<evidence type="ECO:0000313" key="10">
    <source>
        <dbReference type="EMBL" id="QAR32738.1"/>
    </source>
</evidence>
<reference evidence="10 11" key="1">
    <citation type="submission" date="2019-01" db="EMBL/GenBank/DDBJ databases">
        <title>Geovibrio thiophilus DSM 11263, complete genome.</title>
        <authorList>
            <person name="Spring S."/>
            <person name="Bunk B."/>
            <person name="Sproer C."/>
        </authorList>
    </citation>
    <scope>NUCLEOTIDE SEQUENCE [LARGE SCALE GENOMIC DNA]</scope>
    <source>
        <strain evidence="10 11">DSM 11263</strain>
    </source>
</reference>
<dbReference type="SMART" id="SM00862">
    <property type="entry name" value="Trans_reg_C"/>
    <property type="match status" value="1"/>
</dbReference>
<protein>
    <submittedName>
        <fullName evidence="10">Response regulator transcription factor</fullName>
    </submittedName>
</protein>